<keyword evidence="4" id="KW-1185">Reference proteome</keyword>
<evidence type="ECO:0000256" key="1">
    <source>
        <dbReference type="SAM" id="SignalP"/>
    </source>
</evidence>
<evidence type="ECO:0000313" key="3">
    <source>
        <dbReference type="EMBL" id="RJG04575.1"/>
    </source>
</evidence>
<keyword evidence="1" id="KW-0732">Signal</keyword>
<dbReference type="InterPro" id="IPR014861">
    <property type="entry name" value="CNP1-like_dom"/>
</dbReference>
<organism evidence="3 4">
    <name type="scientific">Noviherbaspirillum sedimenti</name>
    <dbReference type="NCBI Taxonomy" id="2320865"/>
    <lineage>
        <taxon>Bacteria</taxon>
        <taxon>Pseudomonadati</taxon>
        <taxon>Pseudomonadota</taxon>
        <taxon>Betaproteobacteria</taxon>
        <taxon>Burkholderiales</taxon>
        <taxon>Oxalobacteraceae</taxon>
        <taxon>Noviherbaspirillum</taxon>
    </lineage>
</organism>
<dbReference type="Pfam" id="PF08750">
    <property type="entry name" value="CNP1"/>
    <property type="match status" value="1"/>
</dbReference>
<feature type="signal peptide" evidence="1">
    <location>
        <begin position="1"/>
        <end position="29"/>
    </location>
</feature>
<dbReference type="AlphaFoldDB" id="A0A3A3GA92"/>
<dbReference type="EMBL" id="QYUQ01000002">
    <property type="protein sequence ID" value="RJG04575.1"/>
    <property type="molecule type" value="Genomic_DNA"/>
</dbReference>
<evidence type="ECO:0000313" key="4">
    <source>
        <dbReference type="Proteomes" id="UP000266327"/>
    </source>
</evidence>
<dbReference type="Proteomes" id="UP000266327">
    <property type="component" value="Unassembled WGS sequence"/>
</dbReference>
<comment type="caution">
    <text evidence="3">The sequence shown here is derived from an EMBL/GenBank/DDBJ whole genome shotgun (WGS) entry which is preliminary data.</text>
</comment>
<name>A0A3A3GA92_9BURK</name>
<accession>A0A3A3GA92</accession>
<proteinExistence type="predicted"/>
<sequence length="186" mass="20328">MAVTISLPVKLAQAGLLALLAAASGASQAQSHFEEDFDDANKPWQEISVQLPAVPEKANLLDFDAGNSTSMHFAVDARSISVGGDGVVRYTLVSRSPSGAENISYEGIRCETQERKLYAFGHKDGSWSRSRRDRWERFTGTAANRQHATLARDYFCTGSVVEGSTEQITRRLRDKRPLIQVLPSGG</sequence>
<feature type="chain" id="PRO_5017346815" description="CNP1-like uncharacterized domain-containing protein" evidence="1">
    <location>
        <begin position="30"/>
        <end position="186"/>
    </location>
</feature>
<feature type="domain" description="CNP1-like uncharacterised" evidence="2">
    <location>
        <begin position="40"/>
        <end position="173"/>
    </location>
</feature>
<gene>
    <name evidence="3" type="ORF">D3878_20755</name>
</gene>
<dbReference type="RefSeq" id="WP_119788051.1">
    <property type="nucleotide sequence ID" value="NZ_QYUQ01000002.1"/>
</dbReference>
<reference evidence="4" key="1">
    <citation type="submission" date="2018-09" db="EMBL/GenBank/DDBJ databases">
        <authorList>
            <person name="Zhu H."/>
        </authorList>
    </citation>
    <scope>NUCLEOTIDE SEQUENCE [LARGE SCALE GENOMIC DNA]</scope>
    <source>
        <strain evidence="4">K1S02-23</strain>
    </source>
</reference>
<evidence type="ECO:0000259" key="2">
    <source>
        <dbReference type="Pfam" id="PF08750"/>
    </source>
</evidence>
<dbReference type="OrthoDB" id="7066954at2"/>
<protein>
    <recommendedName>
        <fullName evidence="2">CNP1-like uncharacterized domain-containing protein</fullName>
    </recommendedName>
</protein>